<dbReference type="RefSeq" id="WP_069710152.1">
    <property type="nucleotide sequence ID" value="NZ_CP017077.1"/>
</dbReference>
<protein>
    <submittedName>
        <fullName evidence="2">Uncharacterized protein</fullName>
    </submittedName>
</protein>
<accession>A0A1D8AFL0</accession>
<reference evidence="3" key="1">
    <citation type="journal article" date="2017" name="J. Biotechnol.">
        <title>Complete genome sequence of Novosphingobium resinovorum SA1, a versatile xenobiotic-degrading bacterium capable of utilizing sulfanilic acid.</title>
        <authorList>
            <person name="Hegedus B."/>
            <person name="Kos P.B."/>
            <person name="Balint B."/>
            <person name="Maroti G."/>
            <person name="Gan H.M."/>
            <person name="Perei K."/>
            <person name="Rakhely G."/>
        </authorList>
    </citation>
    <scope>NUCLEOTIDE SEQUENCE [LARGE SCALE GENOMIC DNA]</scope>
    <source>
        <strain evidence="3">SA1</strain>
    </source>
</reference>
<keyword evidence="2" id="KW-0614">Plasmid</keyword>
<dbReference type="AlphaFoldDB" id="A0A1D8AFL0"/>
<organism evidence="2 3">
    <name type="scientific">Novosphingobium resinovorum</name>
    <dbReference type="NCBI Taxonomy" id="158500"/>
    <lineage>
        <taxon>Bacteria</taxon>
        <taxon>Pseudomonadati</taxon>
        <taxon>Pseudomonadota</taxon>
        <taxon>Alphaproteobacteria</taxon>
        <taxon>Sphingomonadales</taxon>
        <taxon>Sphingomonadaceae</taxon>
        <taxon>Novosphingobium</taxon>
    </lineage>
</organism>
<gene>
    <name evidence="2" type="ORF">BES08_29395</name>
</gene>
<dbReference type="EMBL" id="CP017077">
    <property type="protein sequence ID" value="AOR80906.1"/>
    <property type="molecule type" value="Genomic_DNA"/>
</dbReference>
<dbReference type="KEGG" id="nre:BES08_29395"/>
<dbReference type="Proteomes" id="UP000094626">
    <property type="component" value="Plasmid pSA2"/>
</dbReference>
<keyword evidence="3" id="KW-1185">Reference proteome</keyword>
<feature type="transmembrane region" description="Helical" evidence="1">
    <location>
        <begin position="82"/>
        <end position="106"/>
    </location>
</feature>
<evidence type="ECO:0000313" key="3">
    <source>
        <dbReference type="Proteomes" id="UP000094626"/>
    </source>
</evidence>
<evidence type="ECO:0000256" key="1">
    <source>
        <dbReference type="SAM" id="Phobius"/>
    </source>
</evidence>
<sequence>MMADSKRKPRRAAGGDQFALDLSGDPILERMVEARVAIRAENEAVHWRLRLVMIEAVMLSALVLIAGLLLGHPPTLVVRNALVVGIGCLLGGILLVGLSALAGHGLSRLRGRGRS</sequence>
<name>A0A1D8AFL0_9SPHN</name>
<proteinExistence type="predicted"/>
<keyword evidence="1" id="KW-1133">Transmembrane helix</keyword>
<feature type="transmembrane region" description="Helical" evidence="1">
    <location>
        <begin position="49"/>
        <end position="70"/>
    </location>
</feature>
<evidence type="ECO:0000313" key="2">
    <source>
        <dbReference type="EMBL" id="AOR80906.1"/>
    </source>
</evidence>
<keyword evidence="1" id="KW-0812">Transmembrane</keyword>
<keyword evidence="1" id="KW-0472">Membrane</keyword>
<geneLocation type="plasmid" evidence="2 3">
    <name>pSA2</name>
</geneLocation>